<dbReference type="AlphaFoldDB" id="I4CEG8"/>
<organism evidence="10 11">
    <name type="scientific">Desulfomonile tiedjei (strain ATCC 49306 / DSM 6799 / DCB-1)</name>
    <dbReference type="NCBI Taxonomy" id="706587"/>
    <lineage>
        <taxon>Bacteria</taxon>
        <taxon>Pseudomonadati</taxon>
        <taxon>Thermodesulfobacteriota</taxon>
        <taxon>Desulfomonilia</taxon>
        <taxon>Desulfomonilales</taxon>
        <taxon>Desulfomonilaceae</taxon>
        <taxon>Desulfomonile</taxon>
    </lineage>
</organism>
<sequence length="281" mass="29621">MTNFVQSILFGLTIGGILYIISIGLSLTFGAMGIVNFAHGLIYAVGAYAVYTVVTVLGGGFLAGVLAAVIVSIPLSYLIERFVIRRLYGQSIDYAIIATYAVLLIGADLLKWIFGASPLPIIDPIGVLWTSGSLVMPVFRLVIIGTSVLIFFGLQLLFKKTLVGKIVVAGLQDREAVRSLGINVERHFAIVFVMGSALAALGGVLYAPLSTLDPYMGFQILVLCFAVVIVGGMGNLKGTAVAAFSLGMVHSLTAAYIASSASDAMVYVVMAAVLVFRPVET</sequence>
<dbReference type="InterPro" id="IPR001851">
    <property type="entry name" value="ABC_transp_permease"/>
</dbReference>
<dbReference type="KEGG" id="dti:Desti_5371"/>
<protein>
    <submittedName>
        <fullName evidence="10">Amino acid/amide ABC transporter membrane protein 1, HAAT family</fullName>
    </submittedName>
</protein>
<dbReference type="GO" id="GO:0006865">
    <property type="term" value="P:amino acid transport"/>
    <property type="evidence" value="ECO:0007669"/>
    <property type="project" value="UniProtKB-KW"/>
</dbReference>
<proteinExistence type="inferred from homology"/>
<dbReference type="HOGENOM" id="CLU_039929_2_1_7"/>
<dbReference type="OrthoDB" id="9807115at2"/>
<feature type="transmembrane region" description="Helical" evidence="9">
    <location>
        <begin position="134"/>
        <end position="158"/>
    </location>
</feature>
<dbReference type="RefSeq" id="WP_014813058.1">
    <property type="nucleotide sequence ID" value="NC_018025.1"/>
</dbReference>
<keyword evidence="7 9" id="KW-0472">Membrane</keyword>
<evidence type="ECO:0000256" key="8">
    <source>
        <dbReference type="ARBA" id="ARBA00037998"/>
    </source>
</evidence>
<evidence type="ECO:0000256" key="5">
    <source>
        <dbReference type="ARBA" id="ARBA00022970"/>
    </source>
</evidence>
<reference evidence="11" key="1">
    <citation type="submission" date="2012-06" db="EMBL/GenBank/DDBJ databases">
        <title>Complete sequence of chromosome of Desulfomonile tiedjei DSM 6799.</title>
        <authorList>
            <person name="Lucas S."/>
            <person name="Copeland A."/>
            <person name="Lapidus A."/>
            <person name="Glavina del Rio T."/>
            <person name="Dalin E."/>
            <person name="Tice H."/>
            <person name="Bruce D."/>
            <person name="Goodwin L."/>
            <person name="Pitluck S."/>
            <person name="Peters L."/>
            <person name="Ovchinnikova G."/>
            <person name="Zeytun A."/>
            <person name="Lu M."/>
            <person name="Kyrpides N."/>
            <person name="Mavromatis K."/>
            <person name="Ivanova N."/>
            <person name="Brettin T."/>
            <person name="Detter J.C."/>
            <person name="Han C."/>
            <person name="Larimer F."/>
            <person name="Land M."/>
            <person name="Hauser L."/>
            <person name="Markowitz V."/>
            <person name="Cheng J.-F."/>
            <person name="Hugenholtz P."/>
            <person name="Woyke T."/>
            <person name="Wu D."/>
            <person name="Spring S."/>
            <person name="Schroeder M."/>
            <person name="Brambilla E."/>
            <person name="Klenk H.-P."/>
            <person name="Eisen J.A."/>
        </authorList>
    </citation>
    <scope>NUCLEOTIDE SEQUENCE [LARGE SCALE GENOMIC DNA]</scope>
    <source>
        <strain evidence="11">ATCC 49306 / DSM 6799 / DCB-1</strain>
    </source>
</reference>
<comment type="similarity">
    <text evidence="8">Belongs to the binding-protein-dependent transport system permease family. LivHM subfamily.</text>
</comment>
<dbReference type="STRING" id="706587.Desti_5371"/>
<keyword evidence="6 9" id="KW-1133">Transmembrane helix</keyword>
<evidence type="ECO:0000256" key="9">
    <source>
        <dbReference type="SAM" id="Phobius"/>
    </source>
</evidence>
<evidence type="ECO:0000256" key="4">
    <source>
        <dbReference type="ARBA" id="ARBA00022692"/>
    </source>
</evidence>
<feature type="transmembrane region" description="Helical" evidence="9">
    <location>
        <begin position="6"/>
        <end position="27"/>
    </location>
</feature>
<comment type="subcellular location">
    <subcellularLocation>
        <location evidence="1">Cell membrane</location>
        <topology evidence="1">Multi-pass membrane protein</topology>
    </subcellularLocation>
</comment>
<keyword evidence="11" id="KW-1185">Reference proteome</keyword>
<feature type="transmembrane region" description="Helical" evidence="9">
    <location>
        <begin position="215"/>
        <end position="233"/>
    </location>
</feature>
<keyword evidence="4 9" id="KW-0812">Transmembrane</keyword>
<dbReference type="eggNOG" id="COG0559">
    <property type="taxonomic scope" value="Bacteria"/>
</dbReference>
<dbReference type="Proteomes" id="UP000006055">
    <property type="component" value="Chromosome"/>
</dbReference>
<dbReference type="Pfam" id="PF02653">
    <property type="entry name" value="BPD_transp_2"/>
    <property type="match status" value="1"/>
</dbReference>
<feature type="transmembrane region" description="Helical" evidence="9">
    <location>
        <begin position="60"/>
        <end position="79"/>
    </location>
</feature>
<keyword evidence="3" id="KW-1003">Cell membrane</keyword>
<name>I4CEG8_DESTA</name>
<evidence type="ECO:0000256" key="3">
    <source>
        <dbReference type="ARBA" id="ARBA00022475"/>
    </source>
</evidence>
<evidence type="ECO:0000313" key="11">
    <source>
        <dbReference type="Proteomes" id="UP000006055"/>
    </source>
</evidence>
<dbReference type="EMBL" id="CP003360">
    <property type="protein sequence ID" value="AFM27959.1"/>
    <property type="molecule type" value="Genomic_DNA"/>
</dbReference>
<feature type="transmembrane region" description="Helical" evidence="9">
    <location>
        <begin position="188"/>
        <end position="209"/>
    </location>
</feature>
<dbReference type="PANTHER" id="PTHR11795:SF442">
    <property type="entry name" value="ABC TRANSPORTER ATP-BINDING PROTEIN"/>
    <property type="match status" value="1"/>
</dbReference>
<evidence type="ECO:0000313" key="10">
    <source>
        <dbReference type="EMBL" id="AFM27959.1"/>
    </source>
</evidence>
<evidence type="ECO:0000256" key="1">
    <source>
        <dbReference type="ARBA" id="ARBA00004651"/>
    </source>
</evidence>
<dbReference type="GO" id="GO:0022857">
    <property type="term" value="F:transmembrane transporter activity"/>
    <property type="evidence" value="ECO:0007669"/>
    <property type="project" value="InterPro"/>
</dbReference>
<gene>
    <name evidence="10" type="ordered locus">Desti_5371</name>
</gene>
<dbReference type="InterPro" id="IPR052157">
    <property type="entry name" value="BCAA_transport_permease"/>
</dbReference>
<evidence type="ECO:0000256" key="2">
    <source>
        <dbReference type="ARBA" id="ARBA00022448"/>
    </source>
</evidence>
<dbReference type="CDD" id="cd06582">
    <property type="entry name" value="TM_PBP1_LivH_like"/>
    <property type="match status" value="1"/>
</dbReference>
<dbReference type="PANTHER" id="PTHR11795">
    <property type="entry name" value="BRANCHED-CHAIN AMINO ACID TRANSPORT SYSTEM PERMEASE PROTEIN LIVH"/>
    <property type="match status" value="1"/>
</dbReference>
<dbReference type="GO" id="GO:0005886">
    <property type="term" value="C:plasma membrane"/>
    <property type="evidence" value="ECO:0007669"/>
    <property type="project" value="UniProtKB-SubCell"/>
</dbReference>
<feature type="transmembrane region" description="Helical" evidence="9">
    <location>
        <begin position="91"/>
        <end position="114"/>
    </location>
</feature>
<evidence type="ECO:0000256" key="6">
    <source>
        <dbReference type="ARBA" id="ARBA00022989"/>
    </source>
</evidence>
<feature type="transmembrane region" description="Helical" evidence="9">
    <location>
        <begin position="264"/>
        <end position="279"/>
    </location>
</feature>
<evidence type="ECO:0000256" key="7">
    <source>
        <dbReference type="ARBA" id="ARBA00023136"/>
    </source>
</evidence>
<accession>I4CEG8</accession>
<keyword evidence="2" id="KW-0813">Transport</keyword>
<keyword evidence="5" id="KW-0029">Amino-acid transport</keyword>